<gene>
    <name evidence="7" type="ORF">GCM10010387_62830</name>
</gene>
<dbReference type="Proteomes" id="UP000630936">
    <property type="component" value="Unassembled WGS sequence"/>
</dbReference>
<dbReference type="InterPro" id="IPR010071">
    <property type="entry name" value="AA_adenyl_dom"/>
</dbReference>
<dbReference type="SUPFAM" id="SSF47336">
    <property type="entry name" value="ACP-like"/>
    <property type="match status" value="1"/>
</dbReference>
<evidence type="ECO:0000256" key="1">
    <source>
        <dbReference type="ARBA" id="ARBA00001957"/>
    </source>
</evidence>
<dbReference type="SUPFAM" id="SSF56801">
    <property type="entry name" value="Acetyl-CoA synthetase-like"/>
    <property type="match status" value="1"/>
</dbReference>
<reference evidence="7" key="2">
    <citation type="submission" date="2020-09" db="EMBL/GenBank/DDBJ databases">
        <authorList>
            <person name="Sun Q."/>
            <person name="Ohkuma M."/>
        </authorList>
    </citation>
    <scope>NUCLEOTIDE SEQUENCE</scope>
    <source>
        <strain evidence="7">JCM 4988</strain>
    </source>
</reference>
<dbReference type="GO" id="GO:0003824">
    <property type="term" value="F:catalytic activity"/>
    <property type="evidence" value="ECO:0007669"/>
    <property type="project" value="InterPro"/>
</dbReference>
<dbReference type="Pfam" id="PF00501">
    <property type="entry name" value="AMP-binding"/>
    <property type="match status" value="1"/>
</dbReference>
<keyword evidence="3" id="KW-0596">Phosphopantetheine</keyword>
<dbReference type="Gene3D" id="3.40.50.980">
    <property type="match status" value="2"/>
</dbReference>
<dbReference type="FunFam" id="1.10.1200.10:FF:000016">
    <property type="entry name" value="Non-ribosomal peptide synthase"/>
    <property type="match status" value="1"/>
</dbReference>
<keyword evidence="8" id="KW-1185">Reference proteome</keyword>
<dbReference type="InterPro" id="IPR001031">
    <property type="entry name" value="Thioesterase"/>
</dbReference>
<comment type="cofactor">
    <cofactor evidence="1">
        <name>pantetheine 4'-phosphate</name>
        <dbReference type="ChEBI" id="CHEBI:47942"/>
    </cofactor>
</comment>
<dbReference type="GO" id="GO:0044550">
    <property type="term" value="P:secondary metabolite biosynthetic process"/>
    <property type="evidence" value="ECO:0007669"/>
    <property type="project" value="TreeGrafter"/>
</dbReference>
<dbReference type="GO" id="GO:0072330">
    <property type="term" value="P:monocarboxylic acid biosynthetic process"/>
    <property type="evidence" value="ECO:0007669"/>
    <property type="project" value="UniProtKB-ARBA"/>
</dbReference>
<feature type="compositionally biased region" description="Basic and acidic residues" evidence="5">
    <location>
        <begin position="1"/>
        <end position="14"/>
    </location>
</feature>
<dbReference type="InterPro" id="IPR025110">
    <property type="entry name" value="AMP-bd_C"/>
</dbReference>
<feature type="region of interest" description="Disordered" evidence="5">
    <location>
        <begin position="1"/>
        <end position="50"/>
    </location>
</feature>
<dbReference type="CDD" id="cd19531">
    <property type="entry name" value="LCL_NRPS-like"/>
    <property type="match status" value="1"/>
</dbReference>
<dbReference type="InterPro" id="IPR001242">
    <property type="entry name" value="Condensation_dom"/>
</dbReference>
<dbReference type="Pfam" id="PF00668">
    <property type="entry name" value="Condensation"/>
    <property type="match status" value="1"/>
</dbReference>
<evidence type="ECO:0000256" key="4">
    <source>
        <dbReference type="ARBA" id="ARBA00022553"/>
    </source>
</evidence>
<accession>A0A918QMD1</accession>
<dbReference type="InterPro" id="IPR020806">
    <property type="entry name" value="PKS_PP-bd"/>
</dbReference>
<dbReference type="InterPro" id="IPR029058">
    <property type="entry name" value="AB_hydrolase_fold"/>
</dbReference>
<dbReference type="Gene3D" id="3.30.559.10">
    <property type="entry name" value="Chloramphenicol acetyltransferase-like domain"/>
    <property type="match status" value="1"/>
</dbReference>
<evidence type="ECO:0000259" key="6">
    <source>
        <dbReference type="PROSITE" id="PS50075"/>
    </source>
</evidence>
<dbReference type="Gene3D" id="3.30.300.30">
    <property type="match status" value="1"/>
</dbReference>
<evidence type="ECO:0000313" key="8">
    <source>
        <dbReference type="Proteomes" id="UP000630936"/>
    </source>
</evidence>
<feature type="region of interest" description="Disordered" evidence="5">
    <location>
        <begin position="1210"/>
        <end position="1232"/>
    </location>
</feature>
<dbReference type="Pfam" id="PF13193">
    <property type="entry name" value="AMP-binding_C"/>
    <property type="match status" value="1"/>
</dbReference>
<dbReference type="SUPFAM" id="SSF53474">
    <property type="entry name" value="alpha/beta-Hydrolases"/>
    <property type="match status" value="1"/>
</dbReference>
<dbReference type="InterPro" id="IPR000873">
    <property type="entry name" value="AMP-dep_synth/lig_dom"/>
</dbReference>
<feature type="compositionally biased region" description="Gly residues" evidence="5">
    <location>
        <begin position="15"/>
        <end position="29"/>
    </location>
</feature>
<dbReference type="InterPro" id="IPR009081">
    <property type="entry name" value="PP-bd_ACP"/>
</dbReference>
<dbReference type="GO" id="GO:0031177">
    <property type="term" value="F:phosphopantetheine binding"/>
    <property type="evidence" value="ECO:0007669"/>
    <property type="project" value="InterPro"/>
</dbReference>
<dbReference type="GO" id="GO:0017000">
    <property type="term" value="P:antibiotic biosynthetic process"/>
    <property type="evidence" value="ECO:0007669"/>
    <property type="project" value="UniProtKB-ARBA"/>
</dbReference>
<dbReference type="Pfam" id="PF00550">
    <property type="entry name" value="PP-binding"/>
    <property type="match status" value="1"/>
</dbReference>
<reference evidence="7" key="1">
    <citation type="journal article" date="2014" name="Int. J. Syst. Evol. Microbiol.">
        <title>Complete genome sequence of Corynebacterium casei LMG S-19264T (=DSM 44701T), isolated from a smear-ripened cheese.</title>
        <authorList>
            <consortium name="US DOE Joint Genome Institute (JGI-PGF)"/>
            <person name="Walter F."/>
            <person name="Albersmeier A."/>
            <person name="Kalinowski J."/>
            <person name="Ruckert C."/>
        </authorList>
    </citation>
    <scope>NUCLEOTIDE SEQUENCE</scope>
    <source>
        <strain evidence="7">JCM 4988</strain>
    </source>
</reference>
<evidence type="ECO:0000313" key="7">
    <source>
        <dbReference type="EMBL" id="GGZ60518.1"/>
    </source>
</evidence>
<dbReference type="PANTHER" id="PTHR45527:SF1">
    <property type="entry name" value="FATTY ACID SYNTHASE"/>
    <property type="match status" value="1"/>
</dbReference>
<dbReference type="SMART" id="SM00823">
    <property type="entry name" value="PKS_PP"/>
    <property type="match status" value="1"/>
</dbReference>
<dbReference type="Gene3D" id="2.30.38.10">
    <property type="entry name" value="Luciferase, Domain 3"/>
    <property type="match status" value="1"/>
</dbReference>
<dbReference type="Pfam" id="PF00975">
    <property type="entry name" value="Thioesterase"/>
    <property type="match status" value="1"/>
</dbReference>
<keyword evidence="4" id="KW-0597">Phosphoprotein</keyword>
<dbReference type="GO" id="GO:0043041">
    <property type="term" value="P:amino acid activation for nonribosomal peptide biosynthetic process"/>
    <property type="evidence" value="ECO:0007669"/>
    <property type="project" value="TreeGrafter"/>
</dbReference>
<sequence>MHGAIGDDARRRGAGEVGGVSDAGGGVGGLEESPAGRLLTPRTGVRNPPAGELSCAQRRLWFSHQLTPGSPAYNVTAVWRIEGRVDAEVLARALREICDRHEVLRTTFTGAQGRPRPVVSPSAVFVLETEDLRGSEEEALRRIRRLAARPFDLTAGPLLRAQLFQVAEDRHRLALHLHHIVADDRSAEVLWRELSSLYEAYAAGLPSPLPPPAVQYAEHAARQNSWLAGEEAGERLRFWTELLAGAPDSPALPADRPRPRALSGRGRTLDFTVPAATAEALRAIGREHGATPRAVFLTAFQVLLARYTGGGDIVVGSPEPGRSGPGAGELVGFLVNTLALRLTWRGDPAFTELLGRTERLVREARRHGDVPFDRVVEELAPERDLSRHPVFQILFAYGEESGRPAPAGWSVERSGADLGLARFDLELELTDGPGGTRGTLRYSTDLFEPATVRGLARHFLTLCAGIAAGPGRTVARLPLLDAEERDRILRVWNDRGRPEEYEGHPLDRFEEVVRADPEAVALEYAGEELSYGELDVRANRLARLLAGHGVRPEDVVAICLERGFAAVTALLAVLKAGAACLPLDPALPAARLAPVFRDARVRLVLTDAAHAPRLPTGALPVLRHDGSAPVGRPVTPPDVPRELDALAQIVHAPGPAGPPGGIALTWQALRSVLRFDGHRLRTRGLAARSCAQLASHGFDVSLPEVFVTLLRGGRLVLVGDGARQDPARLLELLSRRRVERVRLSSAQLDRLAVAWSERPSALAVRHVSVSGEALRLAPETVDLLSGLAGVVLENQYGVCETHQATAALLTGDPRTWPTAPPIGRPLPGTRVHLLDHRLNPVPPGVPGELYLAGPSLARGYLHRPGLTAGRFVASPFHPGERMYRTGDLARWSHHGTLTHLGRADRQITVRGRRVEPADIETALTAHPQVSRAAVLLREDRPGERRLTAYLVPAGRREELDPAAVRVHLARFLPDSLVPAALVVVDRLPRDAEGEVDVRALPRPRPAAAARRRPRTMREHLLCELFAEVLGADAVGVDQDFFALGGDSALAPRLIGRIRSTLGVELPVRRLFDAPTPAGLAAAMAERGAGRPALSGLETLFPLRTAGTGAPLFCVHPAAGISWCYAGLPRLLGQGVPVYGLQDPGLTDPALLPGSVEEMAAGYVEHIRAVRPRGPYHLLGWSFGGLVAQEIAVRLQRQGEEVGLLCVLDGSPGRTESGPGPRAGQGAGPGARGVELRRSAGVPVEFDERELAAVHRSSVNNALLASRFEPKPFRGDLSFVTAAREPDRAGPGWRSWLPYVSGTVRNTPVECVRLGMTRPEALAAVAPTVLEAVRGRAG</sequence>
<dbReference type="Gene3D" id="3.40.50.1820">
    <property type="entry name" value="alpha/beta hydrolase"/>
    <property type="match status" value="1"/>
</dbReference>
<dbReference type="InterPro" id="IPR036736">
    <property type="entry name" value="ACP-like_sf"/>
</dbReference>
<comment type="caution">
    <text evidence="7">The sequence shown here is derived from an EMBL/GenBank/DDBJ whole genome shotgun (WGS) entry which is preliminary data.</text>
</comment>
<name>A0A918QMD1_9ACTN</name>
<comment type="similarity">
    <text evidence="2">Belongs to the ATP-dependent AMP-binding enzyme family.</text>
</comment>
<dbReference type="NCBIfam" id="TIGR01733">
    <property type="entry name" value="AA-adenyl-dom"/>
    <property type="match status" value="1"/>
</dbReference>
<dbReference type="GO" id="GO:0005737">
    <property type="term" value="C:cytoplasm"/>
    <property type="evidence" value="ECO:0007669"/>
    <property type="project" value="TreeGrafter"/>
</dbReference>
<dbReference type="SUPFAM" id="SSF52777">
    <property type="entry name" value="CoA-dependent acyltransferases"/>
    <property type="match status" value="2"/>
</dbReference>
<dbReference type="InterPro" id="IPR023213">
    <property type="entry name" value="CAT-like_dom_sf"/>
</dbReference>
<evidence type="ECO:0000256" key="3">
    <source>
        <dbReference type="ARBA" id="ARBA00022450"/>
    </source>
</evidence>
<proteinExistence type="inferred from homology"/>
<evidence type="ECO:0000256" key="5">
    <source>
        <dbReference type="SAM" id="MobiDB-lite"/>
    </source>
</evidence>
<organism evidence="7 8">
    <name type="scientific">Streptomyces inusitatus</name>
    <dbReference type="NCBI Taxonomy" id="68221"/>
    <lineage>
        <taxon>Bacteria</taxon>
        <taxon>Bacillati</taxon>
        <taxon>Actinomycetota</taxon>
        <taxon>Actinomycetes</taxon>
        <taxon>Kitasatosporales</taxon>
        <taxon>Streptomycetaceae</taxon>
        <taxon>Streptomyces</taxon>
    </lineage>
</organism>
<feature type="compositionally biased region" description="Gly residues" evidence="5">
    <location>
        <begin position="1220"/>
        <end position="1230"/>
    </location>
</feature>
<dbReference type="InterPro" id="IPR045851">
    <property type="entry name" value="AMP-bd_C_sf"/>
</dbReference>
<dbReference type="Gene3D" id="3.30.559.30">
    <property type="entry name" value="Nonribosomal peptide synthetase, condensation domain"/>
    <property type="match status" value="1"/>
</dbReference>
<dbReference type="PROSITE" id="PS50075">
    <property type="entry name" value="CARRIER"/>
    <property type="match status" value="1"/>
</dbReference>
<dbReference type="EMBL" id="BMWG01000030">
    <property type="protein sequence ID" value="GGZ60518.1"/>
    <property type="molecule type" value="Genomic_DNA"/>
</dbReference>
<evidence type="ECO:0000256" key="2">
    <source>
        <dbReference type="ARBA" id="ARBA00006432"/>
    </source>
</evidence>
<dbReference type="PANTHER" id="PTHR45527">
    <property type="entry name" value="NONRIBOSOMAL PEPTIDE SYNTHETASE"/>
    <property type="match status" value="1"/>
</dbReference>
<protein>
    <recommendedName>
        <fullName evidence="6">Carrier domain-containing protein</fullName>
    </recommendedName>
</protein>
<feature type="domain" description="Carrier" evidence="6">
    <location>
        <begin position="1012"/>
        <end position="1087"/>
    </location>
</feature>
<dbReference type="GO" id="GO:0008610">
    <property type="term" value="P:lipid biosynthetic process"/>
    <property type="evidence" value="ECO:0007669"/>
    <property type="project" value="UniProtKB-ARBA"/>
</dbReference>